<evidence type="ECO:0000256" key="1">
    <source>
        <dbReference type="ARBA" id="ARBA00004429"/>
    </source>
</evidence>
<comment type="similarity">
    <text evidence="2">Belongs to the DcuA/DcuB transporter (TC 2.A.13.1) family.</text>
</comment>
<evidence type="ECO:0000313" key="11">
    <source>
        <dbReference type="EMBL" id="SDM94419.1"/>
    </source>
</evidence>
<dbReference type="PANTHER" id="PTHR36106">
    <property type="entry name" value="ANAEROBIC C4-DICARBOXYLATE TRANSPORTER DCUB"/>
    <property type="match status" value="1"/>
</dbReference>
<evidence type="ECO:0000256" key="10">
    <source>
        <dbReference type="SAM" id="Phobius"/>
    </source>
</evidence>
<dbReference type="InterPro" id="IPR004668">
    <property type="entry name" value="Anaer_Dcu_memb_transpt"/>
</dbReference>
<reference evidence="11 12" key="1">
    <citation type="submission" date="2016-10" db="EMBL/GenBank/DDBJ databases">
        <authorList>
            <person name="de Groot N.N."/>
        </authorList>
    </citation>
    <scope>NUCLEOTIDE SEQUENCE [LARGE SCALE GENOMIC DNA]</scope>
    <source>
        <strain evidence="11 12">KPR-7B</strain>
    </source>
</reference>
<dbReference type="NCBIfam" id="NF009136">
    <property type="entry name" value="PRK12489.1"/>
    <property type="match status" value="1"/>
</dbReference>
<organism evidence="11 12">
    <name type="scientific">Actinomyces ruminicola</name>
    <dbReference type="NCBI Taxonomy" id="332524"/>
    <lineage>
        <taxon>Bacteria</taxon>
        <taxon>Bacillati</taxon>
        <taxon>Actinomycetota</taxon>
        <taxon>Actinomycetes</taxon>
        <taxon>Actinomycetales</taxon>
        <taxon>Actinomycetaceae</taxon>
        <taxon>Actinomyces</taxon>
    </lineage>
</organism>
<feature type="transmembrane region" description="Helical" evidence="10">
    <location>
        <begin position="231"/>
        <end position="249"/>
    </location>
</feature>
<dbReference type="GO" id="GO:0015556">
    <property type="term" value="F:C4-dicarboxylate transmembrane transporter activity"/>
    <property type="evidence" value="ECO:0007669"/>
    <property type="project" value="InterPro"/>
</dbReference>
<feature type="transmembrane region" description="Helical" evidence="10">
    <location>
        <begin position="6"/>
        <end position="37"/>
    </location>
</feature>
<feature type="transmembrane region" description="Helical" evidence="10">
    <location>
        <begin position="49"/>
        <end position="73"/>
    </location>
</feature>
<keyword evidence="3" id="KW-0813">Transport</keyword>
<keyword evidence="8 10" id="KW-0472">Membrane</keyword>
<evidence type="ECO:0000313" key="12">
    <source>
        <dbReference type="Proteomes" id="UP000199671"/>
    </source>
</evidence>
<evidence type="ECO:0000256" key="3">
    <source>
        <dbReference type="ARBA" id="ARBA00022448"/>
    </source>
</evidence>
<feature type="transmembrane region" description="Helical" evidence="10">
    <location>
        <begin position="130"/>
        <end position="154"/>
    </location>
</feature>
<dbReference type="NCBIfam" id="NF006927">
    <property type="entry name" value="PRK09412.1"/>
    <property type="match status" value="1"/>
</dbReference>
<feature type="transmembrane region" description="Helical" evidence="10">
    <location>
        <begin position="416"/>
        <end position="438"/>
    </location>
</feature>
<comment type="subcellular location">
    <subcellularLocation>
        <location evidence="1">Cell inner membrane</location>
        <topology evidence="1">Multi-pass membrane protein</topology>
    </subcellularLocation>
</comment>
<dbReference type="PIRSF" id="PIRSF004539">
    <property type="entry name" value="C4-dicrbxl_trns"/>
    <property type="match status" value="1"/>
</dbReference>
<protein>
    <recommendedName>
        <fullName evidence="9">C4-dicarboxylate transporter DcuA</fullName>
    </recommendedName>
</protein>
<keyword evidence="5" id="KW-0997">Cell inner membrane</keyword>
<sequence length="439" mass="45969">MILIQFLVFLAFIILGARIGGIGIAFAGGAGVFVLSLLGATPGDLPMQVIVFIMVVIYAASAMQVAGGIDYLVNLTDRLLRAHPKYLALLAPMVTYLLTFAASTGQVSFATMPVIVEVAKENNIRPTRSLSVGVAGSLLGITASPISAAVVFLSGQLEEGNTGWTFIDLILVSIPATFLGTMTTALLFMLWDKARGNDRLDTVPEYQRRLKAGEVSPPKHQVRELRPGAKLSVLIFVIALVVVLAYSIAISEKVGLISNPVMDAGQCRISVMLAAAGAIIVACRANPKAIPGSSIFRTGMSACACILGVAWLGTTFMTANQDWIQAHLGTALAGKPWLFALLVVVASSLLYSQAASTKALFPTALAIGVAPATVVACFPATSSLFILPTYPTLLAAVELDDTGSTQLGTHFFDHPFLVPGLMATGLSVVYGFALAAVVV</sequence>
<dbReference type="GO" id="GO:0005886">
    <property type="term" value="C:plasma membrane"/>
    <property type="evidence" value="ECO:0007669"/>
    <property type="project" value="UniProtKB-SubCell"/>
</dbReference>
<dbReference type="AlphaFoldDB" id="A0A1G9XCA6"/>
<evidence type="ECO:0000256" key="6">
    <source>
        <dbReference type="ARBA" id="ARBA00022692"/>
    </source>
</evidence>
<evidence type="ECO:0000256" key="7">
    <source>
        <dbReference type="ARBA" id="ARBA00022989"/>
    </source>
</evidence>
<feature type="transmembrane region" description="Helical" evidence="10">
    <location>
        <begin position="299"/>
        <end position="319"/>
    </location>
</feature>
<evidence type="ECO:0000256" key="9">
    <source>
        <dbReference type="ARBA" id="ARBA00039380"/>
    </source>
</evidence>
<feature type="transmembrane region" description="Helical" evidence="10">
    <location>
        <begin position="331"/>
        <end position="351"/>
    </location>
</feature>
<dbReference type="EMBL" id="FNHU01000009">
    <property type="protein sequence ID" value="SDM94419.1"/>
    <property type="molecule type" value="Genomic_DNA"/>
</dbReference>
<keyword evidence="6 10" id="KW-0812">Transmembrane</keyword>
<dbReference type="RefSeq" id="WP_092610984.1">
    <property type="nucleotide sequence ID" value="NZ_FNHU01000009.1"/>
</dbReference>
<dbReference type="Pfam" id="PF03605">
    <property type="entry name" value="DcuA_DcuB"/>
    <property type="match status" value="1"/>
</dbReference>
<accession>A0A1G9XCA6</accession>
<evidence type="ECO:0000256" key="2">
    <source>
        <dbReference type="ARBA" id="ARBA00006413"/>
    </source>
</evidence>
<feature type="transmembrane region" description="Helical" evidence="10">
    <location>
        <begin position="269"/>
        <end position="287"/>
    </location>
</feature>
<evidence type="ECO:0000256" key="8">
    <source>
        <dbReference type="ARBA" id="ARBA00023136"/>
    </source>
</evidence>
<proteinExistence type="inferred from homology"/>
<gene>
    <name evidence="11" type="ORF">SAMN04487766_10979</name>
</gene>
<evidence type="ECO:0000256" key="4">
    <source>
        <dbReference type="ARBA" id="ARBA00022475"/>
    </source>
</evidence>
<feature type="transmembrane region" description="Helical" evidence="10">
    <location>
        <begin position="363"/>
        <end position="387"/>
    </location>
</feature>
<keyword evidence="7 10" id="KW-1133">Transmembrane helix</keyword>
<evidence type="ECO:0000256" key="5">
    <source>
        <dbReference type="ARBA" id="ARBA00022519"/>
    </source>
</evidence>
<name>A0A1G9XCA6_9ACTO</name>
<feature type="transmembrane region" description="Helical" evidence="10">
    <location>
        <begin position="166"/>
        <end position="191"/>
    </location>
</feature>
<keyword evidence="4" id="KW-1003">Cell membrane</keyword>
<dbReference type="PANTHER" id="PTHR36106:SF2">
    <property type="entry name" value="C4-DICARBOXYLATE TRANSPORTER DCUA"/>
    <property type="match status" value="1"/>
</dbReference>
<dbReference type="OrthoDB" id="9770910at2"/>
<dbReference type="Proteomes" id="UP000199671">
    <property type="component" value="Unassembled WGS sequence"/>
</dbReference>
<feature type="transmembrane region" description="Helical" evidence="10">
    <location>
        <begin position="93"/>
        <end position="118"/>
    </location>
</feature>
<dbReference type="NCBIfam" id="TIGR00770">
    <property type="entry name" value="Dcu"/>
    <property type="match status" value="1"/>
</dbReference>